<dbReference type="AlphaFoldDB" id="A0A1V0M785"/>
<name>A0A1V0M785_PRORE</name>
<geneLocation type="plasmid" evidence="1">
    <name>pC131</name>
</geneLocation>
<organism evidence="1">
    <name type="scientific">Providencia rettgeri</name>
    <dbReference type="NCBI Taxonomy" id="587"/>
    <lineage>
        <taxon>Bacteria</taxon>
        <taxon>Pseudomonadati</taxon>
        <taxon>Pseudomonadota</taxon>
        <taxon>Gammaproteobacteria</taxon>
        <taxon>Enterobacterales</taxon>
        <taxon>Morganellaceae</taxon>
        <taxon>Providencia</taxon>
    </lineage>
</organism>
<sequence length="140" mass="16071">MAKADQISNCNVKSPNYVMAEMKRDQTVLNYALFKAREKLHELKHLMNTSQCSESEIMRYNGVLEMLDSIFSSDEKERQDLYHSMIMSGVQIMSGKLSGENQQAVLEATTPDQLYEVLKASETEVWTELQLLCEQQNNLN</sequence>
<dbReference type="RefSeq" id="WP_172688766.1">
    <property type="nucleotide sequence ID" value="NZ_KX774387.1"/>
</dbReference>
<evidence type="ECO:0000313" key="1">
    <source>
        <dbReference type="EMBL" id="ARD70754.1"/>
    </source>
</evidence>
<protein>
    <submittedName>
        <fullName evidence="1">Uncharacterized protein</fullName>
    </submittedName>
</protein>
<keyword evidence="1" id="KW-0614">Plasmid</keyword>
<dbReference type="EMBL" id="KX774387">
    <property type="protein sequence ID" value="ARD70754.1"/>
    <property type="molecule type" value="Genomic_DNA"/>
</dbReference>
<reference evidence="1" key="1">
    <citation type="submission" date="2016-08" db="EMBL/GenBank/DDBJ databases">
        <title>The complete plasmid sequence pC131 of Providencia rettgeri strain 30905.</title>
        <authorList>
            <person name="Dropa M."/>
            <person name="Ghiglione B."/>
            <person name="Matte M.H."/>
            <person name="Lincopan N."/>
            <person name="Cerdeira L."/>
        </authorList>
    </citation>
    <scope>NUCLEOTIDE SEQUENCE</scope>
    <source>
        <strain evidence="1">30905</strain>
        <plasmid evidence="1">pC131</plasmid>
    </source>
</reference>
<proteinExistence type="predicted"/>
<accession>A0A1V0M785</accession>
<gene>
    <name evidence="1" type="ORF">pC131_00024</name>
</gene>